<organism evidence="3 4">
    <name type="scientific">Saccharothrix tamanrassetensis</name>
    <dbReference type="NCBI Taxonomy" id="1051531"/>
    <lineage>
        <taxon>Bacteria</taxon>
        <taxon>Bacillati</taxon>
        <taxon>Actinomycetota</taxon>
        <taxon>Actinomycetes</taxon>
        <taxon>Pseudonocardiales</taxon>
        <taxon>Pseudonocardiaceae</taxon>
        <taxon>Saccharothrix</taxon>
    </lineage>
</organism>
<dbReference type="EMBL" id="JACHJN010000008">
    <property type="protein sequence ID" value="MBB5958385.1"/>
    <property type="molecule type" value="Genomic_DNA"/>
</dbReference>
<evidence type="ECO:0000256" key="1">
    <source>
        <dbReference type="SAM" id="SignalP"/>
    </source>
</evidence>
<evidence type="ECO:0000259" key="2">
    <source>
        <dbReference type="SMART" id="SM00327"/>
    </source>
</evidence>
<dbReference type="SUPFAM" id="SSF53850">
    <property type="entry name" value="Periplasmic binding protein-like II"/>
    <property type="match status" value="1"/>
</dbReference>
<gene>
    <name evidence="3" type="ORF">FHS29_004993</name>
</gene>
<accession>A0A841CQW6</accession>
<reference evidence="3 4" key="1">
    <citation type="submission" date="2020-08" db="EMBL/GenBank/DDBJ databases">
        <title>Genomic Encyclopedia of Type Strains, Phase III (KMG-III): the genomes of soil and plant-associated and newly described type strains.</title>
        <authorList>
            <person name="Whitman W."/>
        </authorList>
    </citation>
    <scope>NUCLEOTIDE SEQUENCE [LARGE SCALE GENOMIC DNA]</scope>
    <source>
        <strain evidence="3 4">CECT 8640</strain>
    </source>
</reference>
<protein>
    <submittedName>
        <fullName evidence="3">Ca-activated chloride channel family protein</fullName>
    </submittedName>
</protein>
<comment type="caution">
    <text evidence="3">The sequence shown here is derived from an EMBL/GenBank/DDBJ whole genome shotgun (WGS) entry which is preliminary data.</text>
</comment>
<dbReference type="Pfam" id="PF00092">
    <property type="entry name" value="VWA"/>
    <property type="match status" value="1"/>
</dbReference>
<dbReference type="RefSeq" id="WP_312865082.1">
    <property type="nucleotide sequence ID" value="NZ_JACHJN010000008.1"/>
</dbReference>
<feature type="domain" description="VWFA" evidence="2">
    <location>
        <begin position="318"/>
        <end position="480"/>
    </location>
</feature>
<dbReference type="Proteomes" id="UP000547510">
    <property type="component" value="Unassembled WGS sequence"/>
</dbReference>
<keyword evidence="1" id="KW-0732">Signal</keyword>
<dbReference type="Pfam" id="PF13531">
    <property type="entry name" value="SBP_bac_11"/>
    <property type="match status" value="1"/>
</dbReference>
<proteinExistence type="predicted"/>
<sequence length="486" mass="51522">MRVPAALVSLVVLAGALGACTARVEPTTLTVLASAELADLGPVLTRLRHDTGVELRLDYRGTVRASEEAAGSTGHDLAWLSSSRYLKLRGGDLPLATSVMLSPVVIGVKAGKAASLRAGGEPSWADVAARAAAGELKYLMGDPRITGTGLAALIGVATAAAGTGAALRPEDVRCDKLQGFLVGKAESPAEDLADEYVRRQDQVDAVLTYESTVLSLNASGRVREPLEVVYPRDGIVLADYPLMLLKPEKRAAYDRVVAWLRAEPAQRSIMESTFRRPVDPQLSRTEPLREPLGTALYFPGTQQVVDTLLAAYDRAGKGSRVVFVLDYSTSMAGERIAGLRSAFATLNGFDRFHLGETVTVVRFAGEVLASDTVTIRGPADVDALRNLLAAEDLRDGTAIWSALEHAYREVGDGAVVLMTDGENNAGLTVDEFLAAWPKPAARTYAVRFGEADPVELARVADASGGRVVDAAEGALAEAVKEIRGCR</sequence>
<feature type="signal peptide" evidence="1">
    <location>
        <begin position="1"/>
        <end position="24"/>
    </location>
</feature>
<dbReference type="SMART" id="SM00327">
    <property type="entry name" value="VWA"/>
    <property type="match status" value="1"/>
</dbReference>
<evidence type="ECO:0000313" key="4">
    <source>
        <dbReference type="Proteomes" id="UP000547510"/>
    </source>
</evidence>
<dbReference type="InterPro" id="IPR002035">
    <property type="entry name" value="VWF_A"/>
</dbReference>
<feature type="chain" id="PRO_5032867316" evidence="1">
    <location>
        <begin position="25"/>
        <end position="486"/>
    </location>
</feature>
<dbReference type="Gene3D" id="3.40.50.410">
    <property type="entry name" value="von Willebrand factor, type A domain"/>
    <property type="match status" value="1"/>
</dbReference>
<dbReference type="PROSITE" id="PS51257">
    <property type="entry name" value="PROKAR_LIPOPROTEIN"/>
    <property type="match status" value="1"/>
</dbReference>
<dbReference type="InterPro" id="IPR036465">
    <property type="entry name" value="vWFA_dom_sf"/>
</dbReference>
<keyword evidence="4" id="KW-1185">Reference proteome</keyword>
<evidence type="ECO:0000313" key="3">
    <source>
        <dbReference type="EMBL" id="MBB5958385.1"/>
    </source>
</evidence>
<name>A0A841CQW6_9PSEU</name>
<dbReference type="SUPFAM" id="SSF53300">
    <property type="entry name" value="vWA-like"/>
    <property type="match status" value="1"/>
</dbReference>
<dbReference type="AlphaFoldDB" id="A0A841CQW6"/>